<reference evidence="3 6" key="2">
    <citation type="submission" date="2019-08" db="EMBL/GenBank/DDBJ databases">
        <title>The genome sequence of a newly discovered highly antifungal drug resistant Aspergillus species, Aspergillus tanneri NIH 1004.</title>
        <authorList>
            <person name="Mounaud S."/>
            <person name="Singh I."/>
            <person name="Joardar V."/>
            <person name="Pakala S."/>
            <person name="Pakala S."/>
            <person name="Venepally P."/>
            <person name="Chung J.K."/>
            <person name="Losada L."/>
            <person name="Nierman W.C."/>
        </authorList>
    </citation>
    <scope>NUCLEOTIDE SEQUENCE [LARGE SCALE GENOMIC DNA]</scope>
    <source>
        <strain evidence="3 6">NIH1004</strain>
    </source>
</reference>
<dbReference type="EMBL" id="QUQM01000002">
    <property type="protein sequence ID" value="KAA8651998.1"/>
    <property type="molecule type" value="Genomic_DNA"/>
</dbReference>
<evidence type="ECO:0000313" key="6">
    <source>
        <dbReference type="Proteomes" id="UP000324241"/>
    </source>
</evidence>
<dbReference type="VEuPathDB" id="FungiDB:EYZ11_002988"/>
<dbReference type="InterPro" id="IPR009057">
    <property type="entry name" value="Homeodomain-like_sf"/>
</dbReference>
<dbReference type="OrthoDB" id="5427780at2759"/>
<evidence type="ECO:0000313" key="5">
    <source>
        <dbReference type="Proteomes" id="UP000308092"/>
    </source>
</evidence>
<dbReference type="EMBL" id="SOSA01000071">
    <property type="protein sequence ID" value="THC97565.1"/>
    <property type="molecule type" value="Genomic_DNA"/>
</dbReference>
<dbReference type="Proteomes" id="UP000324241">
    <property type="component" value="Unassembled WGS sequence"/>
</dbReference>
<sequence length="208" mass="24605">MPVFLVNGRRYRVRFWSLLNGSEPISEDPPSARKRTKATWEDVAADRTWTAEEDRLLRELKNCHIPWKYVTVAMGNRPAAQLKRRWYYLRNRKSNETETADLADQSDDEHSWEDTEEVERPQRRVSFASPLVTMREDDAGEDEDYVPRAPRIKKVCYIDSDLNLKEILLLHKIAAKWERDRWLAISTRFNDKTGRSITPEQAKWIIDN</sequence>
<accession>A0A4S3JPP3</accession>
<feature type="compositionally biased region" description="Basic and acidic residues" evidence="1">
    <location>
        <begin position="108"/>
        <end position="121"/>
    </location>
</feature>
<organism evidence="4 5">
    <name type="scientific">Aspergillus tanneri</name>
    <dbReference type="NCBI Taxonomy" id="1220188"/>
    <lineage>
        <taxon>Eukaryota</taxon>
        <taxon>Fungi</taxon>
        <taxon>Dikarya</taxon>
        <taxon>Ascomycota</taxon>
        <taxon>Pezizomycotina</taxon>
        <taxon>Eurotiomycetes</taxon>
        <taxon>Eurotiomycetidae</taxon>
        <taxon>Eurotiales</taxon>
        <taxon>Aspergillaceae</taxon>
        <taxon>Aspergillus</taxon>
        <taxon>Aspergillus subgen. Circumdati</taxon>
    </lineage>
</organism>
<dbReference type="Gene3D" id="1.10.10.60">
    <property type="entry name" value="Homeodomain-like"/>
    <property type="match status" value="1"/>
</dbReference>
<feature type="domain" description="Myb-like" evidence="2">
    <location>
        <begin position="49"/>
        <end position="90"/>
    </location>
</feature>
<evidence type="ECO:0000259" key="2">
    <source>
        <dbReference type="PROSITE" id="PS50090"/>
    </source>
</evidence>
<dbReference type="Proteomes" id="UP000308092">
    <property type="component" value="Unassembled WGS sequence"/>
</dbReference>
<proteinExistence type="predicted"/>
<dbReference type="InterPro" id="IPR001005">
    <property type="entry name" value="SANT/Myb"/>
</dbReference>
<dbReference type="GeneID" id="54323600"/>
<keyword evidence="5" id="KW-1185">Reference proteome</keyword>
<reference evidence="4 5" key="1">
    <citation type="submission" date="2019-03" db="EMBL/GenBank/DDBJ databases">
        <title>The genome sequence of a newly discovered highly antifungal drug resistant Aspergillus species, Aspergillus tanneri NIH 1004.</title>
        <authorList>
            <person name="Mounaud S."/>
            <person name="Singh I."/>
            <person name="Joardar V."/>
            <person name="Pakala S."/>
            <person name="Pakala S."/>
            <person name="Venepally P."/>
            <person name="Hoover J."/>
            <person name="Nierman W."/>
            <person name="Chung J."/>
            <person name="Losada L."/>
        </authorList>
    </citation>
    <scope>NUCLEOTIDE SEQUENCE [LARGE SCALE GENOMIC DNA]</scope>
    <source>
        <strain evidence="4 5">NIH1004</strain>
    </source>
</reference>
<evidence type="ECO:0000313" key="4">
    <source>
        <dbReference type="EMBL" id="THC97565.1"/>
    </source>
</evidence>
<comment type="caution">
    <text evidence="4">The sequence shown here is derived from an EMBL/GenBank/DDBJ whole genome shotgun (WGS) entry which is preliminary data.</text>
</comment>
<feature type="compositionally biased region" description="Acidic residues" evidence="1">
    <location>
        <begin position="98"/>
        <end position="107"/>
    </location>
</feature>
<dbReference type="CDD" id="cd00167">
    <property type="entry name" value="SANT"/>
    <property type="match status" value="1"/>
</dbReference>
<dbReference type="RefSeq" id="XP_033431359.1">
    <property type="nucleotide sequence ID" value="XM_033565602.1"/>
</dbReference>
<dbReference type="STRING" id="1220188.A0A4S3JPP3"/>
<feature type="region of interest" description="Disordered" evidence="1">
    <location>
        <begin position="98"/>
        <end position="121"/>
    </location>
</feature>
<name>A0A4S3JPP3_9EURO</name>
<evidence type="ECO:0000256" key="1">
    <source>
        <dbReference type="SAM" id="MobiDB-lite"/>
    </source>
</evidence>
<dbReference type="AlphaFoldDB" id="A0A4S3JPP3"/>
<gene>
    <name evidence="3" type="ORF">ATNIH1004_000898</name>
    <name evidence="4" type="ORF">EYZ11_002988</name>
</gene>
<protein>
    <recommendedName>
        <fullName evidence="2">Myb-like domain-containing protein</fullName>
    </recommendedName>
</protein>
<evidence type="ECO:0000313" key="3">
    <source>
        <dbReference type="EMBL" id="KAA8651998.1"/>
    </source>
</evidence>
<dbReference type="PROSITE" id="PS50090">
    <property type="entry name" value="MYB_LIKE"/>
    <property type="match status" value="1"/>
</dbReference>
<dbReference type="SUPFAM" id="SSF46689">
    <property type="entry name" value="Homeodomain-like"/>
    <property type="match status" value="1"/>
</dbReference>